<dbReference type="RefSeq" id="WP_187066201.1">
    <property type="nucleotide sequence ID" value="NZ_JACRVF010000001.1"/>
</dbReference>
<feature type="region of interest" description="Disordered" evidence="1">
    <location>
        <begin position="502"/>
        <end position="532"/>
    </location>
</feature>
<dbReference type="EMBL" id="JACRVF010000001">
    <property type="protein sequence ID" value="MBC5992250.1"/>
    <property type="molecule type" value="Genomic_DNA"/>
</dbReference>
<organism evidence="2 3">
    <name type="scientific">Pontibacter cellulosilyticus</name>
    <dbReference type="NCBI Taxonomy" id="1720253"/>
    <lineage>
        <taxon>Bacteria</taxon>
        <taxon>Pseudomonadati</taxon>
        <taxon>Bacteroidota</taxon>
        <taxon>Cytophagia</taxon>
        <taxon>Cytophagales</taxon>
        <taxon>Hymenobacteraceae</taxon>
        <taxon>Pontibacter</taxon>
    </lineage>
</organism>
<evidence type="ECO:0000256" key="1">
    <source>
        <dbReference type="SAM" id="MobiDB-lite"/>
    </source>
</evidence>
<evidence type="ECO:0000313" key="2">
    <source>
        <dbReference type="EMBL" id="MBC5992250.1"/>
    </source>
</evidence>
<dbReference type="AlphaFoldDB" id="A0A923N3J9"/>
<dbReference type="PROSITE" id="PS51257">
    <property type="entry name" value="PROKAR_LIPOPROTEIN"/>
    <property type="match status" value="1"/>
</dbReference>
<accession>A0A923N3J9</accession>
<reference evidence="2" key="1">
    <citation type="submission" date="2020-08" db="EMBL/GenBank/DDBJ databases">
        <title>Pontibacter sp. SD6 16S ribosomal RNA gene Genome sequencing and assembly.</title>
        <authorList>
            <person name="Kang M."/>
        </authorList>
    </citation>
    <scope>NUCLEOTIDE SEQUENCE</scope>
    <source>
        <strain evidence="2">SD6</strain>
    </source>
</reference>
<keyword evidence="3" id="KW-1185">Reference proteome</keyword>
<feature type="compositionally biased region" description="Basic and acidic residues" evidence="1">
    <location>
        <begin position="513"/>
        <end position="525"/>
    </location>
</feature>
<name>A0A923N3J9_9BACT</name>
<evidence type="ECO:0000313" key="3">
    <source>
        <dbReference type="Proteomes" id="UP000603640"/>
    </source>
</evidence>
<protein>
    <submittedName>
        <fullName evidence="2">Uncharacterized protein</fullName>
    </submittedName>
</protein>
<comment type="caution">
    <text evidence="2">The sequence shown here is derived from an EMBL/GenBank/DDBJ whole genome shotgun (WGS) entry which is preliminary data.</text>
</comment>
<dbReference type="Proteomes" id="UP000603640">
    <property type="component" value="Unassembled WGS sequence"/>
</dbReference>
<proteinExistence type="predicted"/>
<gene>
    <name evidence="2" type="ORF">H8S84_05310</name>
</gene>
<sequence>MHLKLYKLISFIRPAYTLPLLLVILIGCATKNFYAETQVADPAVYQQLLQDPTSVDSVTVKAGKHYQRGQFYRLLWGTRHRNAWTAPVIVPILRLDTVKGGLKVERIGGGMQTISATMVGADGMVYALRTVDKRPQVMLPPILQNTIFADLVRDQTSALNPYGALVVAPLARAVGVHTSTPTLVYITPNEDRLKEHKKLLSDRLYLLEEKFNDKRSLVGELSEAYDILNTDEVLANRYKYNNHVIDQLEFAKARLLDLLIGDRDRHEEQWEWAVFKENGQHIYRPLPKDRDNAFFRYDDGILSWLISRKWTNRKFETFDKKYKDVKALMIKSEFIDARAMPDVTAYQFDSLANDMKQRLTDQVIAQAVQKLPDSVYELQGETLEQNLRSRRDNLDKAARKFYEVLSEKVLVIGTDQPDVFKVNRLNDNETEVTVSRLSDGTKIYHRIFNRAETDAITLHDLGGDDTIEVTGTVGKGIQISLMEGPGKNKVINTSSVGGWGKKFEVQQSKMKKDKAGKGSGKKDKQPVQATVR</sequence>